<proteinExistence type="inferred from homology"/>
<comment type="similarity">
    <text evidence="1">Belongs to the cytochrome P450 family.</text>
</comment>
<evidence type="ECO:0000256" key="4">
    <source>
        <dbReference type="ARBA" id="ARBA00023004"/>
    </source>
</evidence>
<protein>
    <recommendedName>
        <fullName evidence="7">Cytochrome P450</fullName>
    </recommendedName>
</protein>
<dbReference type="AlphaFoldDB" id="A0A9D5C3A3"/>
<dbReference type="GO" id="GO:0005506">
    <property type="term" value="F:iron ion binding"/>
    <property type="evidence" value="ECO:0007669"/>
    <property type="project" value="InterPro"/>
</dbReference>
<name>A0A9D5C3A3_9LILI</name>
<dbReference type="SUPFAM" id="SSF48264">
    <property type="entry name" value="Cytochrome P450"/>
    <property type="match status" value="1"/>
</dbReference>
<reference evidence="5" key="1">
    <citation type="submission" date="2021-03" db="EMBL/GenBank/DDBJ databases">
        <authorList>
            <person name="Li Z."/>
            <person name="Yang C."/>
        </authorList>
    </citation>
    <scope>NUCLEOTIDE SEQUENCE</scope>
    <source>
        <strain evidence="5">Dzin_1.0</strain>
        <tissue evidence="5">Leaf</tissue>
    </source>
</reference>
<dbReference type="GO" id="GO:0016705">
    <property type="term" value="F:oxidoreductase activity, acting on paired donors, with incorporation or reduction of molecular oxygen"/>
    <property type="evidence" value="ECO:0007669"/>
    <property type="project" value="InterPro"/>
</dbReference>
<dbReference type="Gene3D" id="1.10.630.10">
    <property type="entry name" value="Cytochrome P450"/>
    <property type="match status" value="1"/>
</dbReference>
<keyword evidence="4" id="KW-0408">Iron</keyword>
<sequence>MGVHLRNLYRLLSFVKDLKYADTHEWVKVDGTSATIEITDHAQPHCVYPVDENHLYEILGEATHEILKELLGDGIFAVDGEKWRQQRKIPSYEFSVKVLRDYSSAVFRENAAKLPEIVLDDMHAKCSTSIMSKHPSANGTDFMHLFHLVMHAVVAQAVRRGSHGKAPCEQA</sequence>
<dbReference type="GO" id="GO:0004497">
    <property type="term" value="F:monooxygenase activity"/>
    <property type="evidence" value="ECO:0007669"/>
    <property type="project" value="InterPro"/>
</dbReference>
<evidence type="ECO:0000256" key="1">
    <source>
        <dbReference type="ARBA" id="ARBA00010617"/>
    </source>
</evidence>
<evidence type="ECO:0008006" key="7">
    <source>
        <dbReference type="Google" id="ProtNLM"/>
    </source>
</evidence>
<evidence type="ECO:0000313" key="6">
    <source>
        <dbReference type="Proteomes" id="UP001085076"/>
    </source>
</evidence>
<reference evidence="5" key="2">
    <citation type="journal article" date="2022" name="Hortic Res">
        <title>The genome of Dioscorea zingiberensis sheds light on the biosynthesis, origin and evolution of the medicinally important diosgenin saponins.</title>
        <authorList>
            <person name="Li Y."/>
            <person name="Tan C."/>
            <person name="Li Z."/>
            <person name="Guo J."/>
            <person name="Li S."/>
            <person name="Chen X."/>
            <person name="Wang C."/>
            <person name="Dai X."/>
            <person name="Yang H."/>
            <person name="Song W."/>
            <person name="Hou L."/>
            <person name="Xu J."/>
            <person name="Tong Z."/>
            <person name="Xu A."/>
            <person name="Yuan X."/>
            <person name="Wang W."/>
            <person name="Yang Q."/>
            <person name="Chen L."/>
            <person name="Sun Z."/>
            <person name="Wang K."/>
            <person name="Pan B."/>
            <person name="Chen J."/>
            <person name="Bao Y."/>
            <person name="Liu F."/>
            <person name="Qi X."/>
            <person name="Gang D.R."/>
            <person name="Wen J."/>
            <person name="Li J."/>
        </authorList>
    </citation>
    <scope>NUCLEOTIDE SEQUENCE</scope>
    <source>
        <strain evidence="5">Dzin_1.0</strain>
    </source>
</reference>
<dbReference type="EMBL" id="JAGGNH010000008">
    <property type="protein sequence ID" value="KAJ0965294.1"/>
    <property type="molecule type" value="Genomic_DNA"/>
</dbReference>
<evidence type="ECO:0000256" key="2">
    <source>
        <dbReference type="ARBA" id="ARBA00022723"/>
    </source>
</evidence>
<keyword evidence="6" id="KW-1185">Reference proteome</keyword>
<evidence type="ECO:0000256" key="3">
    <source>
        <dbReference type="ARBA" id="ARBA00023002"/>
    </source>
</evidence>
<keyword evidence="2" id="KW-0479">Metal-binding</keyword>
<gene>
    <name evidence="5" type="ORF">J5N97_026432</name>
</gene>
<dbReference type="OrthoDB" id="1470350at2759"/>
<organism evidence="5 6">
    <name type="scientific">Dioscorea zingiberensis</name>
    <dbReference type="NCBI Taxonomy" id="325984"/>
    <lineage>
        <taxon>Eukaryota</taxon>
        <taxon>Viridiplantae</taxon>
        <taxon>Streptophyta</taxon>
        <taxon>Embryophyta</taxon>
        <taxon>Tracheophyta</taxon>
        <taxon>Spermatophyta</taxon>
        <taxon>Magnoliopsida</taxon>
        <taxon>Liliopsida</taxon>
        <taxon>Dioscoreales</taxon>
        <taxon>Dioscoreaceae</taxon>
        <taxon>Dioscorea</taxon>
    </lineage>
</organism>
<accession>A0A9D5C3A3</accession>
<dbReference type="PANTHER" id="PTHR24296">
    <property type="entry name" value="CYTOCHROME P450"/>
    <property type="match status" value="1"/>
</dbReference>
<dbReference type="Proteomes" id="UP001085076">
    <property type="component" value="Miscellaneous, Linkage group lg08"/>
</dbReference>
<dbReference type="GO" id="GO:0020037">
    <property type="term" value="F:heme binding"/>
    <property type="evidence" value="ECO:0007669"/>
    <property type="project" value="InterPro"/>
</dbReference>
<comment type="caution">
    <text evidence="5">The sequence shown here is derived from an EMBL/GenBank/DDBJ whole genome shotgun (WGS) entry which is preliminary data.</text>
</comment>
<keyword evidence="3" id="KW-0560">Oxidoreductase</keyword>
<evidence type="ECO:0000313" key="5">
    <source>
        <dbReference type="EMBL" id="KAJ0965294.1"/>
    </source>
</evidence>
<dbReference type="InterPro" id="IPR036396">
    <property type="entry name" value="Cyt_P450_sf"/>
</dbReference>